<dbReference type="EMBL" id="CAJVPT010003107">
    <property type="protein sequence ID" value="CAG8491862.1"/>
    <property type="molecule type" value="Genomic_DNA"/>
</dbReference>
<dbReference type="Proteomes" id="UP000789525">
    <property type="component" value="Unassembled WGS sequence"/>
</dbReference>
<evidence type="ECO:0000313" key="2">
    <source>
        <dbReference type="Proteomes" id="UP000789525"/>
    </source>
</evidence>
<organism evidence="1 2">
    <name type="scientific">Acaulospora colombiana</name>
    <dbReference type="NCBI Taxonomy" id="27376"/>
    <lineage>
        <taxon>Eukaryota</taxon>
        <taxon>Fungi</taxon>
        <taxon>Fungi incertae sedis</taxon>
        <taxon>Mucoromycota</taxon>
        <taxon>Glomeromycotina</taxon>
        <taxon>Glomeromycetes</taxon>
        <taxon>Diversisporales</taxon>
        <taxon>Acaulosporaceae</taxon>
        <taxon>Acaulospora</taxon>
    </lineage>
</organism>
<keyword evidence="2" id="KW-1185">Reference proteome</keyword>
<name>A0ACA9KV17_9GLOM</name>
<protein>
    <submittedName>
        <fullName evidence="1">9199_t:CDS:1</fullName>
    </submittedName>
</protein>
<sequence length="468" mass="53825">VVTKDKFALIIRTYVACLPANEKQRLREEGINVDKSTTSLFNYPRYLRNFESQLIRFAIEKWLQSLNSTRNLGEKTRITYQFIGDLIFGSCSYLRGLTYHWKEEFNTIQLLDITKFAGFHQAIRNLRTFKFDYCCFPTRATHDLLTAISQHANNIQNLLISADCYVRPDTILRLIKSQCGIKVLTIDIHLENNPELLYLTIRHHAHSLTHLKLEAMSEFEQLLQLLVACKNLETLEILGFDPEIIPDLEKHPIPQINIKDLYCLPITDGGKADMVSQAQISSIVYLLKMSNQNLRTFTYLACVSPELMKAIENYCPHITHLSLAIQGENFGELFCLLSKLVKLENFVLKILPDFDIIPAYIVQKLAISLPPTLHTLGLHVSITVMSLNVLLNEFDGKIRMLTLYQTIITDAHLEIIAKYSKDHDECVKEVRFPLNSIDHERLKFTIPVVGEAKSIYTPFYGNLDETRF</sequence>
<feature type="non-terminal residue" evidence="1">
    <location>
        <position position="1"/>
    </location>
</feature>
<evidence type="ECO:0000313" key="1">
    <source>
        <dbReference type="EMBL" id="CAG8491862.1"/>
    </source>
</evidence>
<comment type="caution">
    <text evidence="1">The sequence shown here is derived from an EMBL/GenBank/DDBJ whole genome shotgun (WGS) entry which is preliminary data.</text>
</comment>
<gene>
    <name evidence="1" type="ORF">ACOLOM_LOCUS2413</name>
</gene>
<reference evidence="1" key="1">
    <citation type="submission" date="2021-06" db="EMBL/GenBank/DDBJ databases">
        <authorList>
            <person name="Kallberg Y."/>
            <person name="Tangrot J."/>
            <person name="Rosling A."/>
        </authorList>
    </citation>
    <scope>NUCLEOTIDE SEQUENCE</scope>
    <source>
        <strain evidence="1">CL356</strain>
    </source>
</reference>
<proteinExistence type="predicted"/>
<accession>A0ACA9KV17</accession>